<keyword evidence="4" id="KW-1185">Reference proteome</keyword>
<comment type="caution">
    <text evidence="3">The sequence shown here is derived from an EMBL/GenBank/DDBJ whole genome shotgun (WGS) entry which is preliminary data.</text>
</comment>
<evidence type="ECO:0000256" key="1">
    <source>
        <dbReference type="SAM" id="SignalP"/>
    </source>
</evidence>
<dbReference type="RefSeq" id="WP_236959712.1">
    <property type="nucleotide sequence ID" value="NZ_JAETXX010000009.1"/>
</dbReference>
<dbReference type="InterPro" id="IPR036465">
    <property type="entry name" value="vWFA_dom_sf"/>
</dbReference>
<dbReference type="Pfam" id="PF00092">
    <property type="entry name" value="VWA"/>
    <property type="match status" value="1"/>
</dbReference>
<dbReference type="CDD" id="cd00198">
    <property type="entry name" value="vWFA"/>
    <property type="match status" value="1"/>
</dbReference>
<accession>A0ABS9J5Q1</accession>
<reference evidence="3 4" key="1">
    <citation type="submission" date="2021-01" db="EMBL/GenBank/DDBJ databases">
        <title>Genome sequencing of Joostella atrarenae M1-2 (= KCTC 23194).</title>
        <authorList>
            <person name="Zakaria M.R."/>
            <person name="Lam M.Q."/>
            <person name="Chong C.S."/>
        </authorList>
    </citation>
    <scope>NUCLEOTIDE SEQUENCE [LARGE SCALE GENOMIC DNA]</scope>
    <source>
        <strain evidence="3 4">M1-2</strain>
    </source>
</reference>
<dbReference type="EMBL" id="JAETXX010000009">
    <property type="protein sequence ID" value="MCF8715749.1"/>
    <property type="molecule type" value="Genomic_DNA"/>
</dbReference>
<dbReference type="PROSITE" id="PS50234">
    <property type="entry name" value="VWFA"/>
    <property type="match status" value="1"/>
</dbReference>
<dbReference type="Proteomes" id="UP000829517">
    <property type="component" value="Unassembled WGS sequence"/>
</dbReference>
<dbReference type="Gene3D" id="3.40.50.410">
    <property type="entry name" value="von Willebrand factor, type A domain"/>
    <property type="match status" value="1"/>
</dbReference>
<organism evidence="3 4">
    <name type="scientific">Joostella atrarenae</name>
    <dbReference type="NCBI Taxonomy" id="679257"/>
    <lineage>
        <taxon>Bacteria</taxon>
        <taxon>Pseudomonadati</taxon>
        <taxon>Bacteroidota</taxon>
        <taxon>Flavobacteriia</taxon>
        <taxon>Flavobacteriales</taxon>
        <taxon>Flavobacteriaceae</taxon>
        <taxon>Joostella</taxon>
    </lineage>
</organism>
<dbReference type="PROSITE" id="PS51257">
    <property type="entry name" value="PROKAR_LIPOPROTEIN"/>
    <property type="match status" value="1"/>
</dbReference>
<feature type="signal peptide" evidence="1">
    <location>
        <begin position="1"/>
        <end position="21"/>
    </location>
</feature>
<dbReference type="SMART" id="SM00327">
    <property type="entry name" value="VWA"/>
    <property type="match status" value="1"/>
</dbReference>
<gene>
    <name evidence="3" type="ORF">JM658_13015</name>
</gene>
<dbReference type="InterPro" id="IPR002035">
    <property type="entry name" value="VWF_A"/>
</dbReference>
<evidence type="ECO:0000259" key="2">
    <source>
        <dbReference type="PROSITE" id="PS50234"/>
    </source>
</evidence>
<name>A0ABS9J5Q1_9FLAO</name>
<protein>
    <submittedName>
        <fullName evidence="3">VWA domain-containing protein</fullName>
    </submittedName>
</protein>
<keyword evidence="1" id="KW-0732">Signal</keyword>
<sequence>MKLIKTIFSVLCLVSLFYACGSSDDDFSSGSGVDDCLGLGEEQLSLTIQETFTTLPGKVSVFFKVNTKDGEPVSNLESSNFNIFEKGRNDNCYKPISPSESNGRISPDTQIFNTNTLLVLDLSNSVLSSSLEELKAASVSFIDEVMPADADEQYKMAIYWFDGEDVLHELNPLTSSRAELTAAIEGITDDISNDPSTDLYGAVIKSTEIATGILNENQENDILAASSVVIFTDGTDQAARYKESDATNAVKNANENISFFTIGLGDEIDKNVLEEIGKTGYAFANDKDDLEDTFEEISDNVAGQASSYYLFEYCSPKRDGSGVNLLVIQAVQGENQGAVQTEFNAEGFTGGCE</sequence>
<feature type="domain" description="VWFA" evidence="2">
    <location>
        <begin position="115"/>
        <end position="301"/>
    </location>
</feature>
<dbReference type="SUPFAM" id="SSF53300">
    <property type="entry name" value="vWA-like"/>
    <property type="match status" value="1"/>
</dbReference>
<proteinExistence type="predicted"/>
<feature type="chain" id="PRO_5046662110" evidence="1">
    <location>
        <begin position="22"/>
        <end position="353"/>
    </location>
</feature>
<evidence type="ECO:0000313" key="3">
    <source>
        <dbReference type="EMBL" id="MCF8715749.1"/>
    </source>
</evidence>
<evidence type="ECO:0000313" key="4">
    <source>
        <dbReference type="Proteomes" id="UP000829517"/>
    </source>
</evidence>